<accession>A0A9N9BV75</accession>
<evidence type="ECO:0000313" key="3">
    <source>
        <dbReference type="Proteomes" id="UP000789508"/>
    </source>
</evidence>
<comment type="caution">
    <text evidence="2">The sequence shown here is derived from an EMBL/GenBank/DDBJ whole genome shotgun (WGS) entry which is preliminary data.</text>
</comment>
<protein>
    <submittedName>
        <fullName evidence="2">8974_t:CDS:1</fullName>
    </submittedName>
</protein>
<evidence type="ECO:0000313" key="2">
    <source>
        <dbReference type="EMBL" id="CAG8580916.1"/>
    </source>
</evidence>
<feature type="compositionally biased region" description="Basic and acidic residues" evidence="1">
    <location>
        <begin position="8"/>
        <end position="19"/>
    </location>
</feature>
<gene>
    <name evidence="2" type="ORF">ALEPTO_LOCUS7255</name>
</gene>
<proteinExistence type="predicted"/>
<organism evidence="2 3">
    <name type="scientific">Ambispora leptoticha</name>
    <dbReference type="NCBI Taxonomy" id="144679"/>
    <lineage>
        <taxon>Eukaryota</taxon>
        <taxon>Fungi</taxon>
        <taxon>Fungi incertae sedis</taxon>
        <taxon>Mucoromycota</taxon>
        <taxon>Glomeromycotina</taxon>
        <taxon>Glomeromycetes</taxon>
        <taxon>Archaeosporales</taxon>
        <taxon>Ambisporaceae</taxon>
        <taxon>Ambispora</taxon>
    </lineage>
</organism>
<dbReference type="AlphaFoldDB" id="A0A9N9BV75"/>
<name>A0A9N9BV75_9GLOM</name>
<keyword evidence="3" id="KW-1185">Reference proteome</keyword>
<dbReference type="Proteomes" id="UP000789508">
    <property type="component" value="Unassembled WGS sequence"/>
</dbReference>
<reference evidence="2" key="1">
    <citation type="submission" date="2021-06" db="EMBL/GenBank/DDBJ databases">
        <authorList>
            <person name="Kallberg Y."/>
            <person name="Tangrot J."/>
            <person name="Rosling A."/>
        </authorList>
    </citation>
    <scope>NUCLEOTIDE SEQUENCE</scope>
    <source>
        <strain evidence="2">FL130A</strain>
    </source>
</reference>
<sequence length="46" mass="5667">TRRKKRWRNEPDEDNHSSDNFDYEFDINEDDDQIISKGLWRQVKLG</sequence>
<feature type="non-terminal residue" evidence="2">
    <location>
        <position position="46"/>
    </location>
</feature>
<dbReference type="EMBL" id="CAJVPS010003018">
    <property type="protein sequence ID" value="CAG8580916.1"/>
    <property type="molecule type" value="Genomic_DNA"/>
</dbReference>
<evidence type="ECO:0000256" key="1">
    <source>
        <dbReference type="SAM" id="MobiDB-lite"/>
    </source>
</evidence>
<feature type="region of interest" description="Disordered" evidence="1">
    <location>
        <begin position="1"/>
        <end position="21"/>
    </location>
</feature>